<dbReference type="EMBL" id="GL378357">
    <property type="protein sequence ID" value="EFJ45395.1"/>
    <property type="molecule type" value="Genomic_DNA"/>
</dbReference>
<proteinExistence type="predicted"/>
<protein>
    <recommendedName>
        <fullName evidence="5">Methyltransferase type 11 domain-containing protein</fullName>
    </recommendedName>
</protein>
<keyword evidence="2" id="KW-1133">Transmembrane helix</keyword>
<dbReference type="KEGG" id="vcn:VOLCADRAFT_94211"/>
<evidence type="ECO:0000256" key="2">
    <source>
        <dbReference type="SAM" id="Phobius"/>
    </source>
</evidence>
<feature type="non-terminal residue" evidence="3">
    <location>
        <position position="363"/>
    </location>
</feature>
<dbReference type="eggNOG" id="KOG4300">
    <property type="taxonomic scope" value="Eukaryota"/>
</dbReference>
<dbReference type="GO" id="GO:0008168">
    <property type="term" value="F:methyltransferase activity"/>
    <property type="evidence" value="ECO:0007669"/>
    <property type="project" value="TreeGrafter"/>
</dbReference>
<dbReference type="InterPro" id="IPR050508">
    <property type="entry name" value="Methyltransf_Superfamily"/>
</dbReference>
<dbReference type="SUPFAM" id="SSF53335">
    <property type="entry name" value="S-adenosyl-L-methionine-dependent methyltransferases"/>
    <property type="match status" value="1"/>
</dbReference>
<dbReference type="AlphaFoldDB" id="D8U4F5"/>
<dbReference type="GeneID" id="9625838"/>
<dbReference type="Proteomes" id="UP000001058">
    <property type="component" value="Unassembled WGS sequence"/>
</dbReference>
<feature type="region of interest" description="Disordered" evidence="1">
    <location>
        <begin position="208"/>
        <end position="237"/>
    </location>
</feature>
<dbReference type="PANTHER" id="PTHR42912">
    <property type="entry name" value="METHYLTRANSFERASE"/>
    <property type="match status" value="1"/>
</dbReference>
<feature type="compositionally biased region" description="Low complexity" evidence="1">
    <location>
        <begin position="213"/>
        <end position="229"/>
    </location>
</feature>
<reference evidence="3 4" key="1">
    <citation type="journal article" date="2010" name="Science">
        <title>Genomic analysis of organismal complexity in the multicellular green alga Volvox carteri.</title>
        <authorList>
            <person name="Prochnik S.E."/>
            <person name="Umen J."/>
            <person name="Nedelcu A.M."/>
            <person name="Hallmann A."/>
            <person name="Miller S.M."/>
            <person name="Nishii I."/>
            <person name="Ferris P."/>
            <person name="Kuo A."/>
            <person name="Mitros T."/>
            <person name="Fritz-Laylin L.K."/>
            <person name="Hellsten U."/>
            <person name="Chapman J."/>
            <person name="Simakov O."/>
            <person name="Rensing S.A."/>
            <person name="Terry A."/>
            <person name="Pangilinan J."/>
            <person name="Kapitonov V."/>
            <person name="Jurka J."/>
            <person name="Salamov A."/>
            <person name="Shapiro H."/>
            <person name="Schmutz J."/>
            <person name="Grimwood J."/>
            <person name="Lindquist E."/>
            <person name="Lucas S."/>
            <person name="Grigoriev I.V."/>
            <person name="Schmitt R."/>
            <person name="Kirk D."/>
            <person name="Rokhsar D.S."/>
        </authorList>
    </citation>
    <scope>NUCLEOTIDE SEQUENCE [LARGE SCALE GENOMIC DNA]</scope>
    <source>
        <strain evidence="4">f. Nagariensis / Eve</strain>
    </source>
</reference>
<evidence type="ECO:0000313" key="3">
    <source>
        <dbReference type="EMBL" id="EFJ45395.1"/>
    </source>
</evidence>
<dbReference type="InParanoid" id="D8U4F5"/>
<evidence type="ECO:0000313" key="4">
    <source>
        <dbReference type="Proteomes" id="UP000001058"/>
    </source>
</evidence>
<dbReference type="STRING" id="3068.D8U4F5"/>
<organism evidence="4">
    <name type="scientific">Volvox carteri f. nagariensis</name>
    <dbReference type="NCBI Taxonomy" id="3068"/>
    <lineage>
        <taxon>Eukaryota</taxon>
        <taxon>Viridiplantae</taxon>
        <taxon>Chlorophyta</taxon>
        <taxon>core chlorophytes</taxon>
        <taxon>Chlorophyceae</taxon>
        <taxon>CS clade</taxon>
        <taxon>Chlamydomonadales</taxon>
        <taxon>Volvocaceae</taxon>
        <taxon>Volvox</taxon>
    </lineage>
</organism>
<feature type="region of interest" description="Disordered" evidence="1">
    <location>
        <begin position="269"/>
        <end position="297"/>
    </location>
</feature>
<dbReference type="PANTHER" id="PTHR42912:SF80">
    <property type="entry name" value="METHYLTRANSFERASE DOMAIN-CONTAINING PROTEIN"/>
    <property type="match status" value="1"/>
</dbReference>
<evidence type="ECO:0008006" key="5">
    <source>
        <dbReference type="Google" id="ProtNLM"/>
    </source>
</evidence>
<dbReference type="OrthoDB" id="416496at2759"/>
<keyword evidence="4" id="KW-1185">Reference proteome</keyword>
<dbReference type="Gene3D" id="3.40.50.150">
    <property type="entry name" value="Vaccinia Virus protein VP39"/>
    <property type="match status" value="1"/>
</dbReference>
<feature type="compositionally biased region" description="Low complexity" evidence="1">
    <location>
        <begin position="271"/>
        <end position="281"/>
    </location>
</feature>
<evidence type="ECO:0000256" key="1">
    <source>
        <dbReference type="SAM" id="MobiDB-lite"/>
    </source>
</evidence>
<sequence>MSKSSRVLSGARALRTGQPSITTGSLALGGALLFGGTAYFSYRYAKAHVALRDEEASVGHASSFRVFDKIADKYDEAIGQEEAALWYGMMRRWLLREAKGEVLEVSVGTGRNFQYYNLDNRDIKSLTFTDLSPQMLLRAEDKFFDELHLGHKHPHVRTKFCLADAHCLVDSSSGNAPPKASNEDGTWETAGTRERPTWWTYWRRRRPEPAEPGSSGVVASEAVEVSGSVTEDARDARDSEVLEPELKEMPGLHARGLLNFFRILMPPSTEPEPAASAPGGDASEHPVTTSNRPTVESRRMSSVVQGPSHEGCSCGDASRACSYAQRCTSGKLESGAQLHRFAPGQFDTVVDTFGLCSHEDPVQ</sequence>
<dbReference type="RefSeq" id="XP_002953422.1">
    <property type="nucleotide sequence ID" value="XM_002953376.1"/>
</dbReference>
<feature type="transmembrane region" description="Helical" evidence="2">
    <location>
        <begin position="21"/>
        <end position="42"/>
    </location>
</feature>
<feature type="compositionally biased region" description="Polar residues" evidence="1">
    <location>
        <begin position="286"/>
        <end position="297"/>
    </location>
</feature>
<keyword evidence="2" id="KW-0812">Transmembrane</keyword>
<name>D8U4F5_VOLCA</name>
<dbReference type="InterPro" id="IPR029063">
    <property type="entry name" value="SAM-dependent_MTases_sf"/>
</dbReference>
<keyword evidence="2" id="KW-0472">Membrane</keyword>
<gene>
    <name evidence="3" type="ORF">VOLCADRAFT_94211</name>
</gene>
<accession>D8U4F5</accession>